<dbReference type="GO" id="GO:0005886">
    <property type="term" value="C:plasma membrane"/>
    <property type="evidence" value="ECO:0007669"/>
    <property type="project" value="UniProtKB-SubCell"/>
</dbReference>
<gene>
    <name evidence="11" type="ORF">HMPREF0769_10682</name>
</gene>
<dbReference type="PANTHER" id="PTHR43386">
    <property type="entry name" value="OLIGOPEPTIDE TRANSPORT SYSTEM PERMEASE PROTEIN APPC"/>
    <property type="match status" value="1"/>
</dbReference>
<evidence type="ECO:0000256" key="5">
    <source>
        <dbReference type="ARBA" id="ARBA00022692"/>
    </source>
</evidence>
<evidence type="ECO:0000256" key="3">
    <source>
        <dbReference type="ARBA" id="ARBA00022475"/>
    </source>
</evidence>
<evidence type="ECO:0000256" key="9">
    <source>
        <dbReference type="RuleBase" id="RU363032"/>
    </source>
</evidence>
<dbReference type="Pfam" id="PF00528">
    <property type="entry name" value="BPD_transp_1"/>
    <property type="match status" value="1"/>
</dbReference>
<dbReference type="NCBIfam" id="NF045473">
    <property type="entry name" value="Opp1C"/>
    <property type="match status" value="1"/>
</dbReference>
<dbReference type="CDD" id="cd06261">
    <property type="entry name" value="TM_PBP2"/>
    <property type="match status" value="1"/>
</dbReference>
<dbReference type="NCBIfam" id="NF047573">
    <property type="entry name" value="opine_perm_CntC"/>
    <property type="match status" value="1"/>
</dbReference>
<keyword evidence="5 9" id="KW-0812">Transmembrane</keyword>
<reference evidence="11" key="1">
    <citation type="submission" date="2010-05" db="EMBL/GenBank/DDBJ databases">
        <authorList>
            <person name="Muzny D."/>
            <person name="Qin X."/>
            <person name="Buhay C."/>
            <person name="Dugan-Rocha S."/>
            <person name="Ding Y."/>
            <person name="Chen G."/>
            <person name="Hawes A."/>
            <person name="Holder M."/>
            <person name="Jhangiani S."/>
            <person name="Johnson A."/>
            <person name="Khan Z."/>
            <person name="Li Z."/>
            <person name="Liu W."/>
            <person name="Liu X."/>
            <person name="Perez L."/>
            <person name="Shen H."/>
            <person name="Wang Q."/>
            <person name="Watt J."/>
            <person name="Xi L."/>
            <person name="Xin Y."/>
            <person name="Zhou J."/>
            <person name="Deng J."/>
            <person name="Jiang H."/>
            <person name="Liu Y."/>
            <person name="Qu J."/>
            <person name="Song X.-Z."/>
            <person name="Zhang L."/>
            <person name="Villasana D."/>
            <person name="Johnson A."/>
            <person name="Liu J."/>
            <person name="Liyanage D."/>
            <person name="Lorensuhewa L."/>
            <person name="Robinson T."/>
            <person name="Song A."/>
            <person name="Song B.-B."/>
            <person name="Dinh H."/>
            <person name="Thornton R."/>
            <person name="Coyle M."/>
            <person name="Francisco L."/>
            <person name="Jackson L."/>
            <person name="Javaid M."/>
            <person name="Korchina V."/>
            <person name="Kovar C."/>
            <person name="Mata R."/>
            <person name="Mathew T."/>
            <person name="Ngo R."/>
            <person name="Nguyen L."/>
            <person name="Nguyen N."/>
            <person name="Okwuonu G."/>
            <person name="Ongeri F."/>
            <person name="Pham C."/>
            <person name="Simmons D."/>
            <person name="Wilczek-Boney K."/>
            <person name="Hale W."/>
            <person name="Jakkamsetti A."/>
            <person name="Pham P."/>
            <person name="Ruth R."/>
            <person name="San Lucas F."/>
            <person name="Warren J."/>
            <person name="Zhang J."/>
            <person name="Zhao Z."/>
            <person name="Zhou C."/>
            <person name="Zhu D."/>
            <person name="Lee S."/>
            <person name="Bess C."/>
            <person name="Blankenburg K."/>
            <person name="Forbes L."/>
            <person name="Fu Q."/>
            <person name="Gubbala S."/>
            <person name="Hirani K."/>
            <person name="Jayaseelan J.C."/>
            <person name="Lara F."/>
            <person name="Munidasa M."/>
            <person name="Palculict T."/>
            <person name="Patil S."/>
            <person name="Pu L.-L."/>
            <person name="Saada N."/>
            <person name="Tang L."/>
            <person name="Weissenberger G."/>
            <person name="Zhu Y."/>
            <person name="Hemphill L."/>
            <person name="Shang Y."/>
            <person name="Youmans B."/>
            <person name="Ayvaz T."/>
            <person name="Ross M."/>
            <person name="Santibanez J."/>
            <person name="Aqrawi P."/>
            <person name="Gross S."/>
            <person name="Joshi V."/>
            <person name="Fowler G."/>
            <person name="Nazareth L."/>
            <person name="Reid J."/>
            <person name="Worley K."/>
            <person name="Petrosino J."/>
            <person name="Highlander S."/>
            <person name="Gibbs R."/>
        </authorList>
    </citation>
    <scope>NUCLEOTIDE SEQUENCE [LARGE SCALE GENOMIC DNA]</scope>
    <source>
        <strain evidence="11">MN8</strain>
    </source>
</reference>
<keyword evidence="6 9" id="KW-1133">Transmembrane helix</keyword>
<dbReference type="GeneID" id="98346779"/>
<evidence type="ECO:0000259" key="10">
    <source>
        <dbReference type="PROSITE" id="PS50928"/>
    </source>
</evidence>
<feature type="domain" description="ABC transmembrane type-1" evidence="10">
    <location>
        <begin position="73"/>
        <end position="262"/>
    </location>
</feature>
<evidence type="ECO:0000256" key="7">
    <source>
        <dbReference type="ARBA" id="ARBA00023112"/>
    </source>
</evidence>
<feature type="transmembrane region" description="Helical" evidence="9">
    <location>
        <begin position="244"/>
        <end position="269"/>
    </location>
</feature>
<keyword evidence="2 9" id="KW-0813">Transport</keyword>
<dbReference type="AlphaFoldDB" id="A0A0E1XDJ9"/>
<evidence type="ECO:0000313" key="11">
    <source>
        <dbReference type="EMBL" id="EFH96680.1"/>
    </source>
</evidence>
<keyword evidence="7" id="KW-0921">Nickel transport</keyword>
<organism evidence="11">
    <name type="scientific">Staphylococcus aureus subsp. aureus MN8</name>
    <dbReference type="NCBI Taxonomy" id="548470"/>
    <lineage>
        <taxon>Bacteria</taxon>
        <taxon>Bacillati</taxon>
        <taxon>Bacillota</taxon>
        <taxon>Bacilli</taxon>
        <taxon>Bacillales</taxon>
        <taxon>Staphylococcaceae</taxon>
        <taxon>Staphylococcus</taxon>
    </lineage>
</organism>
<evidence type="ECO:0000256" key="8">
    <source>
        <dbReference type="ARBA" id="ARBA00023136"/>
    </source>
</evidence>
<dbReference type="EMBL" id="ACJA02000001">
    <property type="protein sequence ID" value="EFH96680.1"/>
    <property type="molecule type" value="Genomic_DNA"/>
</dbReference>
<dbReference type="InterPro" id="IPR050366">
    <property type="entry name" value="BP-dependent_transpt_permease"/>
</dbReference>
<dbReference type="PANTHER" id="PTHR43386:SF1">
    <property type="entry name" value="D,D-DIPEPTIDE TRANSPORT SYSTEM PERMEASE PROTEIN DDPC-RELATED"/>
    <property type="match status" value="1"/>
</dbReference>
<keyword evidence="7" id="KW-0406">Ion transport</keyword>
<keyword evidence="3" id="KW-1003">Cell membrane</keyword>
<evidence type="ECO:0000256" key="2">
    <source>
        <dbReference type="ARBA" id="ARBA00022448"/>
    </source>
</evidence>
<dbReference type="Pfam" id="PF12911">
    <property type="entry name" value="OppC_N"/>
    <property type="match status" value="1"/>
</dbReference>
<protein>
    <submittedName>
        <fullName evidence="11">ABC transporter, permease protein</fullName>
    </submittedName>
</protein>
<comment type="caution">
    <text evidence="11">The sequence shown here is derived from an EMBL/GenBank/DDBJ whole genome shotgun (WGS) entry which is preliminary data.</text>
</comment>
<dbReference type="GO" id="GO:0055085">
    <property type="term" value="P:transmembrane transport"/>
    <property type="evidence" value="ECO:0007669"/>
    <property type="project" value="InterPro"/>
</dbReference>
<dbReference type="HOGENOM" id="CLU_028518_1_1_9"/>
<dbReference type="InterPro" id="IPR025966">
    <property type="entry name" value="OppC_N"/>
</dbReference>
<feature type="transmembrane region" description="Helical" evidence="9">
    <location>
        <begin position="12"/>
        <end position="36"/>
    </location>
</feature>
<dbReference type="SMR" id="A0A0E1XDJ9"/>
<dbReference type="SUPFAM" id="SSF161098">
    <property type="entry name" value="MetI-like"/>
    <property type="match status" value="1"/>
</dbReference>
<comment type="similarity">
    <text evidence="9">Belongs to the binding-protein-dependent transport system permease family.</text>
</comment>
<dbReference type="PROSITE" id="PS50928">
    <property type="entry name" value="ABC_TM1"/>
    <property type="match status" value="1"/>
</dbReference>
<dbReference type="GO" id="GO:0015675">
    <property type="term" value="P:nickel cation transport"/>
    <property type="evidence" value="ECO:0007669"/>
    <property type="project" value="UniProtKB-KW"/>
</dbReference>
<feature type="transmembrane region" description="Helical" evidence="9">
    <location>
        <begin position="77"/>
        <end position="101"/>
    </location>
</feature>
<feature type="transmembrane region" description="Helical" evidence="9">
    <location>
        <begin position="121"/>
        <end position="146"/>
    </location>
</feature>
<comment type="subcellular location">
    <subcellularLocation>
        <location evidence="1 9">Cell membrane</location>
        <topology evidence="1 9">Multi-pass membrane protein</topology>
    </subcellularLocation>
</comment>
<evidence type="ECO:0000256" key="4">
    <source>
        <dbReference type="ARBA" id="ARBA00022596"/>
    </source>
</evidence>
<evidence type="ECO:0000256" key="6">
    <source>
        <dbReference type="ARBA" id="ARBA00022989"/>
    </source>
</evidence>
<dbReference type="InterPro" id="IPR000515">
    <property type="entry name" value="MetI-like"/>
</dbReference>
<keyword evidence="8 9" id="KW-0472">Membrane</keyword>
<evidence type="ECO:0000256" key="1">
    <source>
        <dbReference type="ARBA" id="ARBA00004651"/>
    </source>
</evidence>
<dbReference type="Proteomes" id="UP000003455">
    <property type="component" value="Chromosome"/>
</dbReference>
<dbReference type="RefSeq" id="WP_000584765.1">
    <property type="nucleotide sequence ID" value="NZ_CM000952.1"/>
</dbReference>
<feature type="transmembrane region" description="Helical" evidence="9">
    <location>
        <begin position="186"/>
        <end position="207"/>
    </location>
</feature>
<accession>A0A0E1XDJ9</accession>
<dbReference type="InterPro" id="IPR053474">
    <property type="entry name" value="Staphylopine_ABC_permease"/>
</dbReference>
<proteinExistence type="inferred from homology"/>
<sequence length="289" mass="31965">MIILKRLLQDKGAVIALGIIVLYVFLGLAAPLVTFYDPNHIDTANKFAGMSFQHLLGTDHLGRDILTRLIYAIRPSLLYVFVALFVSVLIGSILGFLSGYFQGFVDALIMRACDVMLAFPSYVVTLALIALFGMGAENIIMAFILTRWAWFCRVIRTSVMQYTASDHVRFAKTIGMNDMKIIHKHIMPLTLADIAIISSSSMCSMILQISGFSFLGLGVKAPTAEWGMMLNEARKVMFTHPEMMFAPGIAIVIIVMAFNFLSDALQIAIDPRISSKDKLRSVKKGVVQS</sequence>
<name>A0A0E1XDJ9_STAAU</name>
<dbReference type="Gene3D" id="1.10.3720.10">
    <property type="entry name" value="MetI-like"/>
    <property type="match status" value="1"/>
</dbReference>
<dbReference type="InterPro" id="IPR035906">
    <property type="entry name" value="MetI-like_sf"/>
</dbReference>
<keyword evidence="4" id="KW-0533">Nickel</keyword>